<dbReference type="Pfam" id="PF01047">
    <property type="entry name" value="MarR"/>
    <property type="match status" value="1"/>
</dbReference>
<dbReference type="eggNOG" id="COG1846">
    <property type="taxonomic scope" value="Bacteria"/>
</dbReference>
<dbReference type="GO" id="GO:0003700">
    <property type="term" value="F:DNA-binding transcription factor activity"/>
    <property type="evidence" value="ECO:0007669"/>
    <property type="project" value="InterPro"/>
</dbReference>
<sequence length="152" mass="17766">METNEQIVLKAIQDLIMHREKRRNDPTDPLITTTDTLKQDWTLTQLHILSMIQANPNESNNTFLSQQLKLSKPAITKAVKKLIEKGMVDYCHRQGDKKSVYYSLTEEGTQLAALHDELHEKAVTSYLEFLHQFNEDELQVIERFLKAWKEKI</sequence>
<dbReference type="InterPro" id="IPR011991">
    <property type="entry name" value="ArsR-like_HTH"/>
</dbReference>
<dbReference type="InterPro" id="IPR036390">
    <property type="entry name" value="WH_DNA-bd_sf"/>
</dbReference>
<dbReference type="SUPFAM" id="SSF46785">
    <property type="entry name" value="Winged helix' DNA-binding domain"/>
    <property type="match status" value="1"/>
</dbReference>
<protein>
    <submittedName>
        <fullName evidence="5">MarR family transcriptional regulator</fullName>
    </submittedName>
</protein>
<dbReference type="CDD" id="cd00090">
    <property type="entry name" value="HTH_ARSR"/>
    <property type="match status" value="1"/>
</dbReference>
<dbReference type="PANTHER" id="PTHR35790">
    <property type="entry name" value="HTH-TYPE TRANSCRIPTIONAL REGULATOR PCHR"/>
    <property type="match status" value="1"/>
</dbReference>
<dbReference type="Proteomes" id="UP000028091">
    <property type="component" value="Unassembled WGS sequence"/>
</dbReference>
<dbReference type="PROSITE" id="PS50995">
    <property type="entry name" value="HTH_MARR_2"/>
    <property type="match status" value="1"/>
</dbReference>
<dbReference type="Gene3D" id="6.10.140.1680">
    <property type="match status" value="1"/>
</dbReference>
<evidence type="ECO:0000313" key="6">
    <source>
        <dbReference type="Proteomes" id="UP000028091"/>
    </source>
</evidence>
<proteinExistence type="predicted"/>
<evidence type="ECO:0000259" key="4">
    <source>
        <dbReference type="PROSITE" id="PS50995"/>
    </source>
</evidence>
<dbReference type="GO" id="GO:0003677">
    <property type="term" value="F:DNA binding"/>
    <property type="evidence" value="ECO:0007669"/>
    <property type="project" value="UniProtKB-KW"/>
</dbReference>
<feature type="domain" description="HTH marR-type" evidence="4">
    <location>
        <begin position="5"/>
        <end position="150"/>
    </location>
</feature>
<evidence type="ECO:0000256" key="1">
    <source>
        <dbReference type="ARBA" id="ARBA00023015"/>
    </source>
</evidence>
<dbReference type="PANTHER" id="PTHR35790:SF4">
    <property type="entry name" value="HTH-TYPE TRANSCRIPTIONAL REGULATOR PCHR"/>
    <property type="match status" value="1"/>
</dbReference>
<dbReference type="OrthoDB" id="5358347at2"/>
<keyword evidence="1" id="KW-0805">Transcription regulation</keyword>
<dbReference type="AlphaFoldDB" id="A0A081LBU4"/>
<accession>A0A081LBU4</accession>
<keyword evidence="2" id="KW-0238">DNA-binding</keyword>
<keyword evidence="6" id="KW-1185">Reference proteome</keyword>
<organism evidence="5 6">
    <name type="scientific">Bacillus zhangzhouensis</name>
    <dbReference type="NCBI Taxonomy" id="1178540"/>
    <lineage>
        <taxon>Bacteria</taxon>
        <taxon>Bacillati</taxon>
        <taxon>Bacillota</taxon>
        <taxon>Bacilli</taxon>
        <taxon>Bacillales</taxon>
        <taxon>Bacillaceae</taxon>
        <taxon>Bacillus</taxon>
    </lineage>
</organism>
<comment type="caution">
    <text evidence="5">The sequence shown here is derived from an EMBL/GenBank/DDBJ whole genome shotgun (WGS) entry which is preliminary data.</text>
</comment>
<gene>
    <name evidence="5" type="ORF">BA70_17705</name>
</gene>
<dbReference type="InterPro" id="IPR052067">
    <property type="entry name" value="Metal_resp_HTH_trans_reg"/>
</dbReference>
<dbReference type="EMBL" id="JOTP01000007">
    <property type="protein sequence ID" value="KEP26720.1"/>
    <property type="molecule type" value="Genomic_DNA"/>
</dbReference>
<dbReference type="SMART" id="SM00347">
    <property type="entry name" value="HTH_MARR"/>
    <property type="match status" value="1"/>
</dbReference>
<dbReference type="RefSeq" id="WP_034320444.1">
    <property type="nucleotide sequence ID" value="NZ_JAVIKA010000007.1"/>
</dbReference>
<dbReference type="InterPro" id="IPR000835">
    <property type="entry name" value="HTH_MarR-typ"/>
</dbReference>
<dbReference type="InterPro" id="IPR036388">
    <property type="entry name" value="WH-like_DNA-bd_sf"/>
</dbReference>
<evidence type="ECO:0000256" key="3">
    <source>
        <dbReference type="ARBA" id="ARBA00023163"/>
    </source>
</evidence>
<evidence type="ECO:0000313" key="5">
    <source>
        <dbReference type="EMBL" id="KEP26720.1"/>
    </source>
</evidence>
<reference evidence="5 6" key="1">
    <citation type="submission" date="2012-09" db="EMBL/GenBank/DDBJ databases">
        <title>Genome Sequence of Bacillus sp. DW5-4.</title>
        <authorList>
            <person name="Lai Q."/>
            <person name="Liu Y."/>
            <person name="Shao Z."/>
        </authorList>
    </citation>
    <scope>NUCLEOTIDE SEQUENCE [LARGE SCALE GENOMIC DNA]</scope>
    <source>
        <strain evidence="5 6">DW5-4</strain>
    </source>
</reference>
<keyword evidence="3" id="KW-0804">Transcription</keyword>
<name>A0A081LBU4_9BACI</name>
<dbReference type="Gene3D" id="1.10.10.10">
    <property type="entry name" value="Winged helix-like DNA-binding domain superfamily/Winged helix DNA-binding domain"/>
    <property type="match status" value="1"/>
</dbReference>
<evidence type="ECO:0000256" key="2">
    <source>
        <dbReference type="ARBA" id="ARBA00023125"/>
    </source>
</evidence>